<evidence type="ECO:0000256" key="1">
    <source>
        <dbReference type="PIRSR" id="PIRSR640198-1"/>
    </source>
</evidence>
<accession>A0A4P6KF15</accession>
<evidence type="ECO:0000313" key="4">
    <source>
        <dbReference type="EMBL" id="QBE48823.1"/>
    </source>
</evidence>
<dbReference type="Proteomes" id="UP000289260">
    <property type="component" value="Chromosome"/>
</dbReference>
<organism evidence="4 5">
    <name type="scientific">Leucobacter triazinivorans</name>
    <dbReference type="NCBI Taxonomy" id="1784719"/>
    <lineage>
        <taxon>Bacteria</taxon>
        <taxon>Bacillati</taxon>
        <taxon>Actinomycetota</taxon>
        <taxon>Actinomycetes</taxon>
        <taxon>Micrococcales</taxon>
        <taxon>Microbacteriaceae</taxon>
        <taxon>Leucobacter</taxon>
    </lineage>
</organism>
<dbReference type="Gene3D" id="1.10.3290.10">
    <property type="entry name" value="Fido-like domain"/>
    <property type="match status" value="1"/>
</dbReference>
<sequence length="402" mass="43929">MDLSMFENTMPGRLVPIHGTDPQLGEWAHSAFLPDGLGEDTPALSPETYLVVMNARAALGALDATARQLPNPTLFRTPALRREAQSTSALEGTYAPLADVLTADEDAPSTPELLEVLNYVSMANLGFARVAVGQPISVSLLGELHGLLMRDTPLQAKSGRVRNGQVVIGRRAGADPFGFPVHAARFVPAPASPELEIRVRDLADWMRRDHSARIDPVVAAAMAHYQFETLHPFHDGNGRVGRYLVVLHLQAQGVLSEPTLTVSPWFEARRPDYYDRLLAVSTRGDWDGFVRFFAQGIRVAADTTRRQMLALVQVQQRLDLQVQESALRARSAHALIEFAVANPSFTAARAAAGVGLSYGRTNALIGQLVELGILRMLGTESAYQRRFFAPSVLHVLTQAEEE</sequence>
<evidence type="ECO:0000313" key="5">
    <source>
        <dbReference type="Proteomes" id="UP000289260"/>
    </source>
</evidence>
<dbReference type="GO" id="GO:0005524">
    <property type="term" value="F:ATP binding"/>
    <property type="evidence" value="ECO:0007669"/>
    <property type="project" value="UniProtKB-KW"/>
</dbReference>
<dbReference type="Pfam" id="PF02661">
    <property type="entry name" value="Fic"/>
    <property type="match status" value="1"/>
</dbReference>
<name>A0A4P6KF15_9MICO</name>
<dbReference type="Pfam" id="PF13784">
    <property type="entry name" value="Fic_N"/>
    <property type="match status" value="1"/>
</dbReference>
<dbReference type="InterPro" id="IPR036597">
    <property type="entry name" value="Fido-like_dom_sf"/>
</dbReference>
<protein>
    <submittedName>
        <fullName evidence="4">Fic family protein</fullName>
    </submittedName>
</protein>
<dbReference type="PANTHER" id="PTHR13504">
    <property type="entry name" value="FIDO DOMAIN-CONTAINING PROTEIN DDB_G0283145"/>
    <property type="match status" value="1"/>
</dbReference>
<dbReference type="PANTHER" id="PTHR13504:SF38">
    <property type="entry name" value="FIDO DOMAIN-CONTAINING PROTEIN"/>
    <property type="match status" value="1"/>
</dbReference>
<evidence type="ECO:0000256" key="2">
    <source>
        <dbReference type="PIRSR" id="PIRSR640198-2"/>
    </source>
</evidence>
<dbReference type="AlphaFoldDB" id="A0A4P6KF15"/>
<dbReference type="InterPro" id="IPR003812">
    <property type="entry name" value="Fido"/>
</dbReference>
<proteinExistence type="predicted"/>
<keyword evidence="2" id="KW-0067">ATP-binding</keyword>
<dbReference type="InterPro" id="IPR025758">
    <property type="entry name" value="Fic/DOC_N"/>
</dbReference>
<dbReference type="EMBL" id="CP035806">
    <property type="protein sequence ID" value="QBE48823.1"/>
    <property type="molecule type" value="Genomic_DNA"/>
</dbReference>
<dbReference type="SUPFAM" id="SSF140931">
    <property type="entry name" value="Fic-like"/>
    <property type="match status" value="1"/>
</dbReference>
<dbReference type="PROSITE" id="PS51459">
    <property type="entry name" value="FIDO"/>
    <property type="match status" value="1"/>
</dbReference>
<gene>
    <name evidence="4" type="ORF">EVS81_08255</name>
</gene>
<reference evidence="4 5" key="1">
    <citation type="submission" date="2019-02" db="EMBL/GenBank/DDBJ databases">
        <authorList>
            <person name="Sun L."/>
            <person name="Pan D."/>
            <person name="Wu X."/>
        </authorList>
    </citation>
    <scope>NUCLEOTIDE SEQUENCE [LARGE SCALE GENOMIC DNA]</scope>
    <source>
        <strain evidence="4 5">JW-1</strain>
    </source>
</reference>
<keyword evidence="5" id="KW-1185">Reference proteome</keyword>
<keyword evidence="2" id="KW-0547">Nucleotide-binding</keyword>
<dbReference type="InterPro" id="IPR040198">
    <property type="entry name" value="Fido_containing"/>
</dbReference>
<feature type="active site" evidence="1">
    <location>
        <position position="231"/>
    </location>
</feature>
<feature type="domain" description="Fido" evidence="3">
    <location>
        <begin position="136"/>
        <end position="295"/>
    </location>
</feature>
<feature type="binding site" evidence="2">
    <location>
        <begin position="273"/>
        <end position="274"/>
    </location>
    <ligand>
        <name>ATP</name>
        <dbReference type="ChEBI" id="CHEBI:30616"/>
    </ligand>
</feature>
<dbReference type="KEGG" id="ltr:EVS81_08255"/>
<dbReference type="OrthoDB" id="9813719at2"/>
<feature type="binding site" evidence="2">
    <location>
        <begin position="235"/>
        <end position="242"/>
    </location>
    <ligand>
        <name>ATP</name>
        <dbReference type="ChEBI" id="CHEBI:30616"/>
    </ligand>
</feature>
<evidence type="ECO:0000259" key="3">
    <source>
        <dbReference type="PROSITE" id="PS51459"/>
    </source>
</evidence>